<dbReference type="Pfam" id="PF13675">
    <property type="entry name" value="PilJ"/>
    <property type="match status" value="1"/>
</dbReference>
<feature type="domain" description="HAMP" evidence="18">
    <location>
        <begin position="174"/>
        <end position="226"/>
    </location>
</feature>
<dbReference type="Gene3D" id="1.20.5.1930">
    <property type="match status" value="1"/>
</dbReference>
<gene>
    <name evidence="19" type="primary">narQ</name>
    <name evidence="19" type="ORF">GCM10023333_18090</name>
</gene>
<evidence type="ECO:0000256" key="2">
    <source>
        <dbReference type="ARBA" id="ARBA00004429"/>
    </source>
</evidence>
<keyword evidence="10 14" id="KW-0067">ATP-binding</keyword>
<dbReference type="InterPro" id="IPR003660">
    <property type="entry name" value="HAMP_dom"/>
</dbReference>
<evidence type="ECO:0000256" key="9">
    <source>
        <dbReference type="ARBA" id="ARBA00022777"/>
    </source>
</evidence>
<organism evidence="19 20">
    <name type="scientific">Ferrimonas pelagia</name>
    <dbReference type="NCBI Taxonomy" id="1177826"/>
    <lineage>
        <taxon>Bacteria</taxon>
        <taxon>Pseudomonadati</taxon>
        <taxon>Pseudomonadota</taxon>
        <taxon>Gammaproteobacteria</taxon>
        <taxon>Alteromonadales</taxon>
        <taxon>Ferrimonadaceae</taxon>
        <taxon>Ferrimonas</taxon>
    </lineage>
</organism>
<evidence type="ECO:0000256" key="1">
    <source>
        <dbReference type="ARBA" id="ARBA00000085"/>
    </source>
</evidence>
<evidence type="ECO:0000256" key="14">
    <source>
        <dbReference type="PIRNR" id="PIRNR003167"/>
    </source>
</evidence>
<dbReference type="CDD" id="cd16917">
    <property type="entry name" value="HATPase_UhpB-NarQ-NarX-like"/>
    <property type="match status" value="1"/>
</dbReference>
<dbReference type="InterPro" id="IPR016380">
    <property type="entry name" value="Sig_transdc_His_kin_NarX/NarQ"/>
</dbReference>
<feature type="transmembrane region" description="Helical" evidence="16">
    <location>
        <begin position="147"/>
        <end position="172"/>
    </location>
</feature>
<dbReference type="RefSeq" id="WP_345335037.1">
    <property type="nucleotide sequence ID" value="NZ_BAABJZ010000024.1"/>
</dbReference>
<evidence type="ECO:0000256" key="7">
    <source>
        <dbReference type="ARBA" id="ARBA00022692"/>
    </source>
</evidence>
<evidence type="ECO:0000256" key="6">
    <source>
        <dbReference type="ARBA" id="ARBA00022679"/>
    </source>
</evidence>
<dbReference type="InterPro" id="IPR011712">
    <property type="entry name" value="Sig_transdc_His_kin_sub3_dim/P"/>
</dbReference>
<evidence type="ECO:0000259" key="17">
    <source>
        <dbReference type="PROSITE" id="PS50109"/>
    </source>
</evidence>
<keyword evidence="6 14" id="KW-0808">Transferase</keyword>
<dbReference type="PROSITE" id="PS50109">
    <property type="entry name" value="HIS_KIN"/>
    <property type="match status" value="1"/>
</dbReference>
<dbReference type="Gene3D" id="3.30.565.10">
    <property type="entry name" value="Histidine kinase-like ATPase, C-terminal domain"/>
    <property type="match status" value="1"/>
</dbReference>
<evidence type="ECO:0000256" key="8">
    <source>
        <dbReference type="ARBA" id="ARBA00022741"/>
    </source>
</evidence>
<dbReference type="InterPro" id="IPR005467">
    <property type="entry name" value="His_kinase_dom"/>
</dbReference>
<reference evidence="20" key="1">
    <citation type="journal article" date="2019" name="Int. J. Syst. Evol. Microbiol.">
        <title>The Global Catalogue of Microorganisms (GCM) 10K type strain sequencing project: providing services to taxonomists for standard genome sequencing and annotation.</title>
        <authorList>
            <consortium name="The Broad Institute Genomics Platform"/>
            <consortium name="The Broad Institute Genome Sequencing Center for Infectious Disease"/>
            <person name="Wu L."/>
            <person name="Ma J."/>
        </authorList>
    </citation>
    <scope>NUCLEOTIDE SEQUENCE [LARGE SCALE GENOMIC DNA]</scope>
    <source>
        <strain evidence="20">JCM 18401</strain>
    </source>
</reference>
<dbReference type="SUPFAM" id="SSF55874">
    <property type="entry name" value="ATPase domain of HSP90 chaperone/DNA topoisomerase II/histidine kinase"/>
    <property type="match status" value="1"/>
</dbReference>
<evidence type="ECO:0000256" key="10">
    <source>
        <dbReference type="ARBA" id="ARBA00022840"/>
    </source>
</evidence>
<proteinExistence type="predicted"/>
<dbReference type="PROSITE" id="PS51257">
    <property type="entry name" value="PROKAR_LIPOPROTEIN"/>
    <property type="match status" value="1"/>
</dbReference>
<keyword evidence="5" id="KW-0597">Phosphoprotein</keyword>
<comment type="catalytic activity">
    <reaction evidence="1 14">
        <text>ATP + protein L-histidine = ADP + protein N-phospho-L-histidine.</text>
        <dbReference type="EC" id="2.7.13.3"/>
    </reaction>
</comment>
<keyword evidence="15" id="KW-0175">Coiled coil</keyword>
<evidence type="ECO:0000313" key="20">
    <source>
        <dbReference type="Proteomes" id="UP001499988"/>
    </source>
</evidence>
<evidence type="ECO:0000256" key="4">
    <source>
        <dbReference type="ARBA" id="ARBA00022519"/>
    </source>
</evidence>
<keyword evidence="3 14" id="KW-1003">Cell membrane</keyword>
<keyword evidence="8 14" id="KW-0547">Nucleotide-binding</keyword>
<dbReference type="Pfam" id="PF02518">
    <property type="entry name" value="HATPase_c"/>
    <property type="match status" value="1"/>
</dbReference>
<dbReference type="InterPro" id="IPR029095">
    <property type="entry name" value="NarX-like_N"/>
</dbReference>
<accession>A0ABP9EYT7</accession>
<dbReference type="GO" id="GO:0016301">
    <property type="term" value="F:kinase activity"/>
    <property type="evidence" value="ECO:0007669"/>
    <property type="project" value="UniProtKB-KW"/>
</dbReference>
<dbReference type="CDD" id="cd22899">
    <property type="entry name" value="NarQ_sensor"/>
    <property type="match status" value="1"/>
</dbReference>
<dbReference type="Proteomes" id="UP001499988">
    <property type="component" value="Unassembled WGS sequence"/>
</dbReference>
<sequence length="564" mass="63175">MKRKAQLSRTVILTMLLVIACASLQAGISLLTTLYSVGDGRAINDAGSLRMRAYQMVFLTNAGSDALDQKIAEFEQILDSPNLVRTTGFYAPTDLREHYLQVTERWQRMRGLAQSNNSRAYVREVKRFVADIDDYVLSLERFARFKLMVLALIQAIGILLMSLLTFLVCRYAHREVIVPLRQLEHNAEALAAGKFTLQTPPSRFRELSTLGHAISGAGNELEQLYQQLERKVESQDRALQLAHQRLSFLYETAHHLHSHPMNRETLQHTLDRLRHQAGADSVALQLSDEAPLWSGPDATQPPCLSLPLPQRDGIQGTLALYQPQRRDTSLLQSFLHLLSQTLQSHRDTELQERLALMEERAVIARELHDSLGQLLAYMKIQLTLLQRATASGDLDAIEQTRQSLKGSVDNAYSQLRELLSTFRLKLASPDLPSALSSMLEELQPRSGARLSLDYQLPPLVLSAPQQVHLMQLLREAVVNAIKHADASTIQLSCFRQQAHWIMSVSDNGIGMQAPDDQDGHFGLGIMQERARNMGGQLSIQPSAHGGVDIQVRLPITAESQHDHN</sequence>
<dbReference type="PIRSF" id="PIRSF003167">
    <property type="entry name" value="STHK_NarX/NarQ"/>
    <property type="match status" value="1"/>
</dbReference>
<feature type="coiled-coil region" evidence="15">
    <location>
        <begin position="218"/>
        <end position="245"/>
    </location>
</feature>
<keyword evidence="7 16" id="KW-0812">Transmembrane</keyword>
<dbReference type="InterPro" id="IPR042295">
    <property type="entry name" value="NarX-like_N_sf"/>
</dbReference>
<evidence type="ECO:0000259" key="18">
    <source>
        <dbReference type="PROSITE" id="PS50885"/>
    </source>
</evidence>
<evidence type="ECO:0000256" key="13">
    <source>
        <dbReference type="ARBA" id="ARBA00023136"/>
    </source>
</evidence>
<dbReference type="PANTHER" id="PTHR24421:SF10">
    <property type="entry name" value="NITRATE_NITRITE SENSOR PROTEIN NARQ"/>
    <property type="match status" value="1"/>
</dbReference>
<evidence type="ECO:0000256" key="11">
    <source>
        <dbReference type="ARBA" id="ARBA00022989"/>
    </source>
</evidence>
<dbReference type="EMBL" id="BAABJZ010000024">
    <property type="protein sequence ID" value="GAA4884145.1"/>
    <property type="molecule type" value="Genomic_DNA"/>
</dbReference>
<name>A0ABP9EYT7_9GAMM</name>
<evidence type="ECO:0000313" key="19">
    <source>
        <dbReference type="EMBL" id="GAA4884145.1"/>
    </source>
</evidence>
<dbReference type="InterPro" id="IPR050482">
    <property type="entry name" value="Sensor_HK_TwoCompSys"/>
</dbReference>
<dbReference type="PANTHER" id="PTHR24421">
    <property type="entry name" value="NITRATE/NITRITE SENSOR PROTEIN NARX-RELATED"/>
    <property type="match status" value="1"/>
</dbReference>
<dbReference type="Gene3D" id="6.10.340.10">
    <property type="match status" value="1"/>
</dbReference>
<comment type="subcellular location">
    <subcellularLocation>
        <location evidence="2">Cell inner membrane</location>
        <topology evidence="2">Multi-pass membrane protein</topology>
    </subcellularLocation>
</comment>
<dbReference type="InterPro" id="IPR003594">
    <property type="entry name" value="HATPase_dom"/>
</dbReference>
<keyword evidence="9 14" id="KW-0418">Kinase</keyword>
<comment type="caution">
    <text evidence="19">The sequence shown here is derived from an EMBL/GenBank/DDBJ whole genome shotgun (WGS) entry which is preliminary data.</text>
</comment>
<dbReference type="EC" id="2.7.13.3" evidence="14"/>
<dbReference type="SMART" id="SM00387">
    <property type="entry name" value="HATPase_c"/>
    <property type="match status" value="1"/>
</dbReference>
<keyword evidence="20" id="KW-1185">Reference proteome</keyword>
<evidence type="ECO:0000256" key="12">
    <source>
        <dbReference type="ARBA" id="ARBA00023012"/>
    </source>
</evidence>
<evidence type="ECO:0000256" key="15">
    <source>
        <dbReference type="SAM" id="Coils"/>
    </source>
</evidence>
<keyword evidence="12 14" id="KW-0902">Two-component regulatory system</keyword>
<evidence type="ECO:0000256" key="16">
    <source>
        <dbReference type="SAM" id="Phobius"/>
    </source>
</evidence>
<protein>
    <recommendedName>
        <fullName evidence="14">Sensor protein</fullName>
        <ecNumber evidence="14">2.7.13.3</ecNumber>
    </recommendedName>
</protein>
<dbReference type="PROSITE" id="PS50885">
    <property type="entry name" value="HAMP"/>
    <property type="match status" value="1"/>
</dbReference>
<dbReference type="Pfam" id="PF07730">
    <property type="entry name" value="HisKA_3"/>
    <property type="match status" value="1"/>
</dbReference>
<dbReference type="InterPro" id="IPR036890">
    <property type="entry name" value="HATPase_C_sf"/>
</dbReference>
<evidence type="ECO:0000256" key="3">
    <source>
        <dbReference type="ARBA" id="ARBA00022475"/>
    </source>
</evidence>
<evidence type="ECO:0000256" key="5">
    <source>
        <dbReference type="ARBA" id="ARBA00022553"/>
    </source>
</evidence>
<feature type="domain" description="Histidine kinase" evidence="17">
    <location>
        <begin position="362"/>
        <end position="557"/>
    </location>
</feature>
<dbReference type="Gene3D" id="1.20.120.960">
    <property type="entry name" value="Histidine kinase NarX, sensor domain"/>
    <property type="match status" value="1"/>
</dbReference>
<keyword evidence="11 16" id="KW-1133">Transmembrane helix</keyword>
<keyword evidence="13 14" id="KW-0472">Membrane</keyword>
<keyword evidence="4 14" id="KW-0997">Cell inner membrane</keyword>